<feature type="region of interest" description="Disordered" evidence="1">
    <location>
        <begin position="18"/>
        <end position="41"/>
    </location>
</feature>
<evidence type="ECO:0000256" key="1">
    <source>
        <dbReference type="SAM" id="MobiDB-lite"/>
    </source>
</evidence>
<proteinExistence type="predicted"/>
<sequence length="608" mass="66138">MTAKGTPTDAVQPVELLSRAGQRKHYYARSGSPQRPKTPQDFAMAPDFLYQKSLRLHSNPLSRPSEGPPYKTVSRRTPRASSPRERFTEQQTRALEKDSAEQAQKKSLNMDFDHVAQLAQGLENILSNETSQAKGPMDEWRGLESSTSIASRIEKDLGIGTSAFQASGRSQSFRSPSTTREITRGIGRDFSSGREKVSGAPPINFYNPQHEYTRKHSAGVVFSRAAKASWISDSIRKTVTNLGIDVQRSDVPAIPVAWSSGDLDARAQPTAVVGETKLSPARHKMAAAARNPRAIGRPANGNKTKSNTQSDSASRASPSSSAKLSRGPTEVEDESSKTDRTSRSSRTTRTSRTTRSSRTSLHRPGSSASEATAAPKAVKQPEKGYPGAVKGTAKARITTGREHSLFVGPARGPRVPRPVSNSGPPTSCRKPKKQTTQVPAAESYMKEPWYQSAHHPEARPVMAKLESSPPSPPMESQSAPNLGAYFAPRPEAHQFWRRPCTSGASATSCIQQTISGADVNTPWLPWSLWTPSATREVKSQPMIALDNNKHAMMKLGSRERMSVGPARSGVERAADLGDINPERAAIDRYTFEVEDSELPAEVDATYCN</sequence>
<feature type="region of interest" description="Disordered" evidence="1">
    <location>
        <begin position="275"/>
        <end position="440"/>
    </location>
</feature>
<dbReference type="EMBL" id="LGRX02026921">
    <property type="protein sequence ID" value="KAK3250098.1"/>
    <property type="molecule type" value="Genomic_DNA"/>
</dbReference>
<comment type="caution">
    <text evidence="2">The sequence shown here is derived from an EMBL/GenBank/DDBJ whole genome shotgun (WGS) entry which is preliminary data.</text>
</comment>
<feature type="region of interest" description="Disordered" evidence="1">
    <location>
        <begin position="53"/>
        <end position="104"/>
    </location>
</feature>
<feature type="compositionally biased region" description="Basic and acidic residues" evidence="1">
    <location>
        <begin position="82"/>
        <end position="104"/>
    </location>
</feature>
<reference evidence="2 3" key="1">
    <citation type="journal article" date="2015" name="Genome Biol. Evol.">
        <title>Comparative Genomics of a Bacterivorous Green Alga Reveals Evolutionary Causalities and Consequences of Phago-Mixotrophic Mode of Nutrition.</title>
        <authorList>
            <person name="Burns J.A."/>
            <person name="Paasch A."/>
            <person name="Narechania A."/>
            <person name="Kim E."/>
        </authorList>
    </citation>
    <scope>NUCLEOTIDE SEQUENCE [LARGE SCALE GENOMIC DNA]</scope>
    <source>
        <strain evidence="2 3">PLY_AMNH</strain>
    </source>
</reference>
<feature type="compositionally biased region" description="Low complexity" evidence="1">
    <location>
        <begin position="407"/>
        <end position="419"/>
    </location>
</feature>
<protein>
    <submittedName>
        <fullName evidence="2">Uncharacterized protein</fullName>
    </submittedName>
</protein>
<organism evidence="2 3">
    <name type="scientific">Cymbomonas tetramitiformis</name>
    <dbReference type="NCBI Taxonomy" id="36881"/>
    <lineage>
        <taxon>Eukaryota</taxon>
        <taxon>Viridiplantae</taxon>
        <taxon>Chlorophyta</taxon>
        <taxon>Pyramimonadophyceae</taxon>
        <taxon>Pyramimonadales</taxon>
        <taxon>Pyramimonadaceae</taxon>
        <taxon>Cymbomonas</taxon>
    </lineage>
</organism>
<evidence type="ECO:0000313" key="3">
    <source>
        <dbReference type="Proteomes" id="UP001190700"/>
    </source>
</evidence>
<accession>A0AAE0C964</accession>
<dbReference type="AlphaFoldDB" id="A0AAE0C964"/>
<evidence type="ECO:0000313" key="2">
    <source>
        <dbReference type="EMBL" id="KAK3250098.1"/>
    </source>
</evidence>
<keyword evidence="3" id="KW-1185">Reference proteome</keyword>
<feature type="compositionally biased region" description="Low complexity" evidence="1">
    <location>
        <begin position="344"/>
        <end position="359"/>
    </location>
</feature>
<name>A0AAE0C964_9CHLO</name>
<gene>
    <name evidence="2" type="ORF">CYMTET_40509</name>
</gene>
<feature type="compositionally biased region" description="Low complexity" evidence="1">
    <location>
        <begin position="310"/>
        <end position="325"/>
    </location>
</feature>
<dbReference type="Proteomes" id="UP001190700">
    <property type="component" value="Unassembled WGS sequence"/>
</dbReference>